<evidence type="ECO:0000313" key="4">
    <source>
        <dbReference type="Proteomes" id="UP000660381"/>
    </source>
</evidence>
<name>A0ABR8J393_9NOST</name>
<dbReference type="EMBL" id="JACJTQ010000012">
    <property type="protein sequence ID" value="MBD2692107.1"/>
    <property type="molecule type" value="Genomic_DNA"/>
</dbReference>
<keyword evidence="4" id="KW-1185">Reference proteome</keyword>
<dbReference type="Proteomes" id="UP000660381">
    <property type="component" value="Unassembled WGS sequence"/>
</dbReference>
<evidence type="ECO:0000259" key="2">
    <source>
        <dbReference type="Pfam" id="PF19266"/>
    </source>
</evidence>
<evidence type="ECO:0000313" key="3">
    <source>
        <dbReference type="EMBL" id="MBD2692107.1"/>
    </source>
</evidence>
<feature type="region of interest" description="Disordered" evidence="1">
    <location>
        <begin position="152"/>
        <end position="216"/>
    </location>
</feature>
<feature type="domain" description="Contractile injection system tube protein N-terminal" evidence="2">
    <location>
        <begin position="21"/>
        <end position="157"/>
    </location>
</feature>
<proteinExistence type="predicted"/>
<reference evidence="3 4" key="1">
    <citation type="journal article" date="2020" name="ISME J.">
        <title>Comparative genomics reveals insights into cyanobacterial evolution and habitat adaptation.</title>
        <authorList>
            <person name="Chen M.Y."/>
            <person name="Teng W.K."/>
            <person name="Zhao L."/>
            <person name="Hu C.X."/>
            <person name="Zhou Y.K."/>
            <person name="Han B.P."/>
            <person name="Song L.R."/>
            <person name="Shu W.S."/>
        </authorList>
    </citation>
    <scope>NUCLEOTIDE SEQUENCE [LARGE SCALE GENOMIC DNA]</scope>
    <source>
        <strain evidence="3 4">FACHB-362</strain>
    </source>
</reference>
<organism evidence="3 4">
    <name type="scientific">Anabaena catenula FACHB-362</name>
    <dbReference type="NCBI Taxonomy" id="2692877"/>
    <lineage>
        <taxon>Bacteria</taxon>
        <taxon>Bacillati</taxon>
        <taxon>Cyanobacteriota</taxon>
        <taxon>Cyanophyceae</taxon>
        <taxon>Nostocales</taxon>
        <taxon>Nostocaceae</taxon>
        <taxon>Anabaena</taxon>
    </lineage>
</organism>
<accession>A0ABR8J393</accession>
<dbReference type="RefSeq" id="WP_190906530.1">
    <property type="nucleotide sequence ID" value="NZ_JACJTQ010000012.1"/>
</dbReference>
<comment type="caution">
    <text evidence="3">The sequence shown here is derived from an EMBL/GenBank/DDBJ whole genome shotgun (WGS) entry which is preliminary data.</text>
</comment>
<sequence>MSLPTSTKSSNLQKAKLISKDGVSPINFMFNPSELCFNGIVETAENSGARTQSKGQPKVSFSHTKAYKITINKIIYDTYESGEDVVRKYIQPLKKALEFVSGLERPPIYSFTWGSTEYLRRCFVEKLDYKLTMFLPDGTPVRAIIDSLTLKEADEEQPNAPVSAQSPNAATRQTDTPANRQGANKQANGGQGSQNKGSKAKTSQNKGAKGKSTKKR</sequence>
<feature type="compositionally biased region" description="Low complexity" evidence="1">
    <location>
        <begin position="178"/>
        <end position="201"/>
    </location>
</feature>
<gene>
    <name evidence="3" type="ORF">H6G68_10115</name>
</gene>
<feature type="compositionally biased region" description="Polar residues" evidence="1">
    <location>
        <begin position="160"/>
        <end position="177"/>
    </location>
</feature>
<protein>
    <recommendedName>
        <fullName evidence="2">Contractile injection system tube protein N-terminal domain-containing protein</fullName>
    </recommendedName>
</protein>
<dbReference type="InterPro" id="IPR045361">
    <property type="entry name" value="CIS_tube_prot_N"/>
</dbReference>
<dbReference type="Pfam" id="PF19266">
    <property type="entry name" value="CIS_tube"/>
    <property type="match status" value="1"/>
</dbReference>
<evidence type="ECO:0000256" key="1">
    <source>
        <dbReference type="SAM" id="MobiDB-lite"/>
    </source>
</evidence>